<protein>
    <submittedName>
        <fullName evidence="1">Uncharacterized protein</fullName>
    </submittedName>
</protein>
<reference evidence="1 2" key="1">
    <citation type="submission" date="2017-06" db="EMBL/GenBank/DDBJ databases">
        <title>Whole Genome Sequences of Colwellia marinimaniae MTCD1.</title>
        <authorList>
            <person name="Kusumoto H."/>
            <person name="Inoue M."/>
            <person name="Tanikawa K."/>
            <person name="Maeji H."/>
            <person name="Cameron J.H."/>
            <person name="Bartlett D.H."/>
        </authorList>
    </citation>
    <scope>NUCLEOTIDE SEQUENCE [LARGE SCALE GENOMIC DNA]</scope>
    <source>
        <strain evidence="1 2">MTCD1</strain>
    </source>
</reference>
<sequence length="97" mass="11601">MELHDVFLSLKKQKLCRSGRDFSEHYLGQGRNYYSVIRAREMQVSTKALMNLYFKLRSQAEQLNDERFPIRLKHQPSLREMSGYVLEDVKQRSKFNS</sequence>
<accession>A0ABQ0MWE3</accession>
<dbReference type="InterPro" id="IPR046734">
    <property type="entry name" value="DUF6626"/>
</dbReference>
<comment type="caution">
    <text evidence="1">The sequence shown here is derived from an EMBL/GenBank/DDBJ whole genome shotgun (WGS) entry which is preliminary data.</text>
</comment>
<dbReference type="Pfam" id="PF20331">
    <property type="entry name" value="DUF6626"/>
    <property type="match status" value="1"/>
</dbReference>
<dbReference type="Proteomes" id="UP000197068">
    <property type="component" value="Unassembled WGS sequence"/>
</dbReference>
<gene>
    <name evidence="1" type="ORF">MTCD1_02295</name>
</gene>
<organism evidence="1 2">
    <name type="scientific">Colwellia marinimaniae</name>
    <dbReference type="NCBI Taxonomy" id="1513592"/>
    <lineage>
        <taxon>Bacteria</taxon>
        <taxon>Pseudomonadati</taxon>
        <taxon>Pseudomonadota</taxon>
        <taxon>Gammaproteobacteria</taxon>
        <taxon>Alteromonadales</taxon>
        <taxon>Colwelliaceae</taxon>
        <taxon>Colwellia</taxon>
    </lineage>
</organism>
<dbReference type="RefSeq" id="WP_057179690.1">
    <property type="nucleotide sequence ID" value="NZ_BDQM01000017.1"/>
</dbReference>
<keyword evidence="2" id="KW-1185">Reference proteome</keyword>
<proteinExistence type="predicted"/>
<name>A0ABQ0MWE3_9GAMM</name>
<evidence type="ECO:0000313" key="2">
    <source>
        <dbReference type="Proteomes" id="UP000197068"/>
    </source>
</evidence>
<dbReference type="EMBL" id="BDQM01000017">
    <property type="protein sequence ID" value="GAW96675.1"/>
    <property type="molecule type" value="Genomic_DNA"/>
</dbReference>
<evidence type="ECO:0000313" key="1">
    <source>
        <dbReference type="EMBL" id="GAW96675.1"/>
    </source>
</evidence>